<dbReference type="Pfam" id="PF10005">
    <property type="entry name" value="Zn_ribbon_DZR_6"/>
    <property type="match status" value="1"/>
</dbReference>
<evidence type="ECO:0000259" key="1">
    <source>
        <dbReference type="Pfam" id="PF10005"/>
    </source>
</evidence>
<dbReference type="RefSeq" id="WP_162446316.1">
    <property type="nucleotide sequence ID" value="NZ_CP048222.1"/>
</dbReference>
<dbReference type="InterPro" id="IPR011201">
    <property type="entry name" value="Zinc-ribbon_6_bact"/>
</dbReference>
<dbReference type="KEGG" id="rhoz:GXP67_28625"/>
<dbReference type="Gene3D" id="3.40.390.70">
    <property type="match status" value="1"/>
</dbReference>
<dbReference type="PIRSF" id="PIRSF012641">
    <property type="entry name" value="UCP012641"/>
    <property type="match status" value="1"/>
</dbReference>
<protein>
    <recommendedName>
        <fullName evidence="1">Zinc-ribbon domain-containing protein</fullName>
    </recommendedName>
</protein>
<dbReference type="AlphaFoldDB" id="A0A6C0GQY0"/>
<gene>
    <name evidence="2" type="ORF">GXP67_28625</name>
</gene>
<organism evidence="2 3">
    <name type="scientific">Rhodocytophaga rosea</name>
    <dbReference type="NCBI Taxonomy" id="2704465"/>
    <lineage>
        <taxon>Bacteria</taxon>
        <taxon>Pseudomonadati</taxon>
        <taxon>Bacteroidota</taxon>
        <taxon>Cytophagia</taxon>
        <taxon>Cytophagales</taxon>
        <taxon>Rhodocytophagaceae</taxon>
        <taxon>Rhodocytophaga</taxon>
    </lineage>
</organism>
<name>A0A6C0GQY0_9BACT</name>
<dbReference type="Proteomes" id="UP000480178">
    <property type="component" value="Chromosome"/>
</dbReference>
<reference evidence="2 3" key="1">
    <citation type="submission" date="2020-01" db="EMBL/GenBank/DDBJ databases">
        <authorList>
            <person name="Kim M.K."/>
        </authorList>
    </citation>
    <scope>NUCLEOTIDE SEQUENCE [LARGE SCALE GENOMIC DNA]</scope>
    <source>
        <strain evidence="2 3">172606-1</strain>
    </source>
</reference>
<proteinExistence type="predicted"/>
<dbReference type="Pfam" id="PF15887">
    <property type="entry name" value="Peptidase_Mx"/>
    <property type="match status" value="1"/>
</dbReference>
<dbReference type="InterPro" id="IPR031321">
    <property type="entry name" value="UCP012641"/>
</dbReference>
<keyword evidence="3" id="KW-1185">Reference proteome</keyword>
<evidence type="ECO:0000313" key="2">
    <source>
        <dbReference type="EMBL" id="QHT70337.1"/>
    </source>
</evidence>
<sequence>MKLFSCAHCGQLVYFENNRCEQCQHPLGFLTSTLQLEALVAQDIHSFTLYNQETARTTGNQLYAYCDNYQYGICNWLVEKNGDSKYCEACQLNHTIPDLRKPEYLQRWQVLEVAKHRLVYTLLRMKLPVISRRRNKEKGLFFDFLADASGGNAPRVLTGHINGVITINIAEADDIEREMARKAMEEPYRTVLGHFRHEIAHYYWDLLIRDSAHLEGFRQLFGDERRNYGEALQVHYHQRPLTGWQQQYISSYARAHPWEDWAETFAHYLHIMDTLETAYAFGLSVRPTVLEKKADLSIKVRVDPFELRDFNQVMSMWLPICFAMNSLNRSMGLKDSYPFIIPPKVVQKLSYIHLLCFTFRSS</sequence>
<accession>A0A6C0GQY0</accession>
<evidence type="ECO:0000313" key="3">
    <source>
        <dbReference type="Proteomes" id="UP000480178"/>
    </source>
</evidence>
<feature type="domain" description="Zinc-ribbon" evidence="1">
    <location>
        <begin position="3"/>
        <end position="100"/>
    </location>
</feature>
<dbReference type="EMBL" id="CP048222">
    <property type="protein sequence ID" value="QHT70337.1"/>
    <property type="molecule type" value="Genomic_DNA"/>
</dbReference>